<sequence length="48" mass="5806">MHFYERPAKQNSVDFLPVPFYALELHATHFLIQYCPVKHFNNTFQLDH</sequence>
<dbReference type="AlphaFoldDB" id="A0A0E9V0V8"/>
<name>A0A0E9V0V8_ANGAN</name>
<proteinExistence type="predicted"/>
<evidence type="ECO:0000313" key="1">
    <source>
        <dbReference type="EMBL" id="JAH70868.1"/>
    </source>
</evidence>
<reference evidence="1" key="1">
    <citation type="submission" date="2014-11" db="EMBL/GenBank/DDBJ databases">
        <authorList>
            <person name="Amaro Gonzalez C."/>
        </authorList>
    </citation>
    <scope>NUCLEOTIDE SEQUENCE</scope>
</reference>
<organism evidence="1">
    <name type="scientific">Anguilla anguilla</name>
    <name type="common">European freshwater eel</name>
    <name type="synonym">Muraena anguilla</name>
    <dbReference type="NCBI Taxonomy" id="7936"/>
    <lineage>
        <taxon>Eukaryota</taxon>
        <taxon>Metazoa</taxon>
        <taxon>Chordata</taxon>
        <taxon>Craniata</taxon>
        <taxon>Vertebrata</taxon>
        <taxon>Euteleostomi</taxon>
        <taxon>Actinopterygii</taxon>
        <taxon>Neopterygii</taxon>
        <taxon>Teleostei</taxon>
        <taxon>Anguilliformes</taxon>
        <taxon>Anguillidae</taxon>
        <taxon>Anguilla</taxon>
    </lineage>
</organism>
<protein>
    <submittedName>
        <fullName evidence="1">Uncharacterized protein</fullName>
    </submittedName>
</protein>
<dbReference type="EMBL" id="GBXM01037709">
    <property type="protein sequence ID" value="JAH70868.1"/>
    <property type="molecule type" value="Transcribed_RNA"/>
</dbReference>
<accession>A0A0E9V0V8</accession>
<reference evidence="1" key="2">
    <citation type="journal article" date="2015" name="Fish Shellfish Immunol.">
        <title>Early steps in the European eel (Anguilla anguilla)-Vibrio vulnificus interaction in the gills: Role of the RtxA13 toxin.</title>
        <authorList>
            <person name="Callol A."/>
            <person name="Pajuelo D."/>
            <person name="Ebbesson L."/>
            <person name="Teles M."/>
            <person name="MacKenzie S."/>
            <person name="Amaro C."/>
        </authorList>
    </citation>
    <scope>NUCLEOTIDE SEQUENCE</scope>
</reference>